<organism evidence="6 7">
    <name type="scientific">Pontibacillus salicampi</name>
    <dbReference type="NCBI Taxonomy" id="1449801"/>
    <lineage>
        <taxon>Bacteria</taxon>
        <taxon>Bacillati</taxon>
        <taxon>Bacillota</taxon>
        <taxon>Bacilli</taxon>
        <taxon>Bacillales</taxon>
        <taxon>Bacillaceae</taxon>
        <taxon>Pontibacillus</taxon>
    </lineage>
</organism>
<dbReference type="SUPFAM" id="SSF55120">
    <property type="entry name" value="Pseudouridine synthase"/>
    <property type="match status" value="1"/>
</dbReference>
<protein>
    <recommendedName>
        <fullName evidence="4">Pseudouridine synthase</fullName>
        <ecNumber evidence="4">5.4.99.-</ecNumber>
    </recommendedName>
</protein>
<accession>A0ABV6LL33</accession>
<dbReference type="Gene3D" id="3.10.290.10">
    <property type="entry name" value="RNA-binding S4 domain"/>
    <property type="match status" value="1"/>
</dbReference>
<keyword evidence="7" id="KW-1185">Reference proteome</keyword>
<gene>
    <name evidence="6" type="ORF">ACFFGV_05780</name>
</gene>
<dbReference type="InterPro" id="IPR050343">
    <property type="entry name" value="RsuA_PseudoU_synthase"/>
</dbReference>
<evidence type="ECO:0000259" key="5">
    <source>
        <dbReference type="SMART" id="SM00363"/>
    </source>
</evidence>
<evidence type="ECO:0000256" key="4">
    <source>
        <dbReference type="RuleBase" id="RU003887"/>
    </source>
</evidence>
<dbReference type="Gene3D" id="3.30.70.1560">
    <property type="entry name" value="Alpha-L RNA-binding motif"/>
    <property type="match status" value="1"/>
</dbReference>
<dbReference type="InterPro" id="IPR018496">
    <property type="entry name" value="PsdUridine_synth_RsuA/RluB_CS"/>
</dbReference>
<dbReference type="EC" id="5.4.99.-" evidence="4"/>
<evidence type="ECO:0000313" key="6">
    <source>
        <dbReference type="EMBL" id="MFC0523104.1"/>
    </source>
</evidence>
<reference evidence="6 7" key="1">
    <citation type="submission" date="2024-09" db="EMBL/GenBank/DDBJ databases">
        <authorList>
            <person name="Sun Q."/>
            <person name="Mori K."/>
        </authorList>
    </citation>
    <scope>NUCLEOTIDE SEQUENCE [LARGE SCALE GENOMIC DNA]</scope>
    <source>
        <strain evidence="6 7">NCAIM B.02529</strain>
    </source>
</reference>
<dbReference type="InterPro" id="IPR020103">
    <property type="entry name" value="PsdUridine_synth_cat_dom_sf"/>
</dbReference>
<dbReference type="SUPFAM" id="SSF55174">
    <property type="entry name" value="Alpha-L RNA-binding motif"/>
    <property type="match status" value="1"/>
</dbReference>
<dbReference type="Proteomes" id="UP001589836">
    <property type="component" value="Unassembled WGS sequence"/>
</dbReference>
<dbReference type="Pfam" id="PF01479">
    <property type="entry name" value="S4"/>
    <property type="match status" value="1"/>
</dbReference>
<keyword evidence="2 4" id="KW-0413">Isomerase</keyword>
<dbReference type="PANTHER" id="PTHR47683">
    <property type="entry name" value="PSEUDOURIDINE SYNTHASE FAMILY PROTEIN-RELATED"/>
    <property type="match status" value="1"/>
</dbReference>
<name>A0ABV6LL33_9BACI</name>
<evidence type="ECO:0000313" key="7">
    <source>
        <dbReference type="Proteomes" id="UP001589836"/>
    </source>
</evidence>
<dbReference type="SMART" id="SM00363">
    <property type="entry name" value="S4"/>
    <property type="match status" value="1"/>
</dbReference>
<comment type="caution">
    <text evidence="6">The sequence shown here is derived from an EMBL/GenBank/DDBJ whole genome shotgun (WGS) entry which is preliminary data.</text>
</comment>
<dbReference type="PANTHER" id="PTHR47683:SF2">
    <property type="entry name" value="RNA-BINDING S4 DOMAIN-CONTAINING PROTEIN"/>
    <property type="match status" value="1"/>
</dbReference>
<dbReference type="PROSITE" id="PS01149">
    <property type="entry name" value="PSI_RSU"/>
    <property type="match status" value="1"/>
</dbReference>
<comment type="similarity">
    <text evidence="1 4">Belongs to the pseudouridine synthase RsuA family.</text>
</comment>
<evidence type="ECO:0000256" key="1">
    <source>
        <dbReference type="ARBA" id="ARBA00008348"/>
    </source>
</evidence>
<evidence type="ECO:0000256" key="2">
    <source>
        <dbReference type="ARBA" id="ARBA00023235"/>
    </source>
</evidence>
<dbReference type="InterPro" id="IPR020094">
    <property type="entry name" value="TruA/RsuA/RluB/E/F_N"/>
</dbReference>
<dbReference type="InterPro" id="IPR042092">
    <property type="entry name" value="PsdUridine_s_RsuA/RluB/E/F_cat"/>
</dbReference>
<dbReference type="Gene3D" id="3.30.70.580">
    <property type="entry name" value="Pseudouridine synthase I, catalytic domain, N-terminal subdomain"/>
    <property type="match status" value="1"/>
</dbReference>
<dbReference type="InterPro" id="IPR000748">
    <property type="entry name" value="PsdUridine_synth_RsuA/RluB/E/F"/>
</dbReference>
<dbReference type="InterPro" id="IPR036986">
    <property type="entry name" value="S4_RNA-bd_sf"/>
</dbReference>
<dbReference type="InterPro" id="IPR006145">
    <property type="entry name" value="PsdUridine_synth_RsuA/RluA"/>
</dbReference>
<sequence>MTDNLQRVQKLIAQSGVASRRKAEQLMQEGSVKVNGKVVTELGTKVGPNATIEVNGVPIEKEEPVYFLLYKPRGVISSAKDDKGRKVVTDLLPGVPQRIYPIGRLDYDTSGLLLLTNDGSFAQELMHPKHQIDKVYVAKVKGIPAKEELVQLTKGIHVDGDTLKAVRQRLLSTDRKKNTAIIQLTLHEGKNRQIRRMFEALGYPVDKLKRERYGFLSEQGMQPGDYRELTPKEVKKLRHLANQNVN</sequence>
<dbReference type="NCBIfam" id="TIGR00093">
    <property type="entry name" value="pseudouridine synthase"/>
    <property type="match status" value="1"/>
</dbReference>
<dbReference type="EMBL" id="JBHLTP010000003">
    <property type="protein sequence ID" value="MFC0523104.1"/>
    <property type="molecule type" value="Genomic_DNA"/>
</dbReference>
<proteinExistence type="inferred from homology"/>
<dbReference type="CDD" id="cd02870">
    <property type="entry name" value="PseudoU_synth_RsuA_like"/>
    <property type="match status" value="1"/>
</dbReference>
<dbReference type="GO" id="GO:0016853">
    <property type="term" value="F:isomerase activity"/>
    <property type="evidence" value="ECO:0007669"/>
    <property type="project" value="UniProtKB-KW"/>
</dbReference>
<evidence type="ECO:0000256" key="3">
    <source>
        <dbReference type="PROSITE-ProRule" id="PRU00182"/>
    </source>
</evidence>
<feature type="domain" description="RNA-binding S4" evidence="5">
    <location>
        <begin position="6"/>
        <end position="63"/>
    </location>
</feature>
<dbReference type="RefSeq" id="WP_377345640.1">
    <property type="nucleotide sequence ID" value="NZ_JBHLTP010000003.1"/>
</dbReference>
<dbReference type="CDD" id="cd00165">
    <property type="entry name" value="S4"/>
    <property type="match status" value="1"/>
</dbReference>
<dbReference type="InterPro" id="IPR002942">
    <property type="entry name" value="S4_RNA-bd"/>
</dbReference>
<dbReference type="Pfam" id="PF00849">
    <property type="entry name" value="PseudoU_synth_2"/>
    <property type="match status" value="1"/>
</dbReference>
<dbReference type="PROSITE" id="PS50889">
    <property type="entry name" value="S4"/>
    <property type="match status" value="1"/>
</dbReference>
<keyword evidence="3" id="KW-0694">RNA-binding</keyword>